<sequence length="139" mass="16019">MSNIQLQSQLDLLKGSLVTEINPLNPIIIFNEEADGFKSLVIESAWRLTKDQEILIGYYEYNHEQTKQLCINNFKEYLIGKRILNIDLNEIIGDISIKFEGDLKLELFHTSSMFEGWQLYGENGFLLLSLPGGRITYTE</sequence>
<dbReference type="Proteomes" id="UP000256869">
    <property type="component" value="Unassembled WGS sequence"/>
</dbReference>
<dbReference type="OrthoDB" id="2614430at2"/>
<organism evidence="1 2">
    <name type="scientific">Cohnella lupini</name>
    <dbReference type="NCBI Taxonomy" id="1294267"/>
    <lineage>
        <taxon>Bacteria</taxon>
        <taxon>Bacillati</taxon>
        <taxon>Bacillota</taxon>
        <taxon>Bacilli</taxon>
        <taxon>Bacillales</taxon>
        <taxon>Paenibacillaceae</taxon>
        <taxon>Cohnella</taxon>
    </lineage>
</organism>
<reference evidence="1 2" key="1">
    <citation type="submission" date="2018-07" db="EMBL/GenBank/DDBJ databases">
        <title>Genomic Encyclopedia of Type Strains, Phase III (KMG-III): the genomes of soil and plant-associated and newly described type strains.</title>
        <authorList>
            <person name="Whitman W."/>
        </authorList>
    </citation>
    <scope>NUCLEOTIDE SEQUENCE [LARGE SCALE GENOMIC DNA]</scope>
    <source>
        <strain evidence="1 2">CECT 8236</strain>
    </source>
</reference>
<comment type="caution">
    <text evidence="1">The sequence shown here is derived from an EMBL/GenBank/DDBJ whole genome shotgun (WGS) entry which is preliminary data.</text>
</comment>
<protein>
    <submittedName>
        <fullName evidence="1">Uncharacterized protein</fullName>
    </submittedName>
</protein>
<dbReference type="EMBL" id="QRDY01000001">
    <property type="protein sequence ID" value="RED66129.1"/>
    <property type="molecule type" value="Genomic_DNA"/>
</dbReference>
<evidence type="ECO:0000313" key="2">
    <source>
        <dbReference type="Proteomes" id="UP000256869"/>
    </source>
</evidence>
<accession>A0A3D9IX98</accession>
<dbReference type="RefSeq" id="WP_115991074.1">
    <property type="nucleotide sequence ID" value="NZ_QRDY01000001.1"/>
</dbReference>
<evidence type="ECO:0000313" key="1">
    <source>
        <dbReference type="EMBL" id="RED66129.1"/>
    </source>
</evidence>
<name>A0A3D9IX98_9BACL</name>
<keyword evidence="2" id="KW-1185">Reference proteome</keyword>
<dbReference type="AlphaFoldDB" id="A0A3D9IX98"/>
<proteinExistence type="predicted"/>
<gene>
    <name evidence="1" type="ORF">DFP95_101627</name>
</gene>